<dbReference type="RefSeq" id="WP_045672615.1">
    <property type="nucleotide sequence ID" value="NZ_CP011058.1"/>
</dbReference>
<name>A0A0D5NPW0_9BACL</name>
<dbReference type="EMBL" id="CP011058">
    <property type="protein sequence ID" value="AJY77190.1"/>
    <property type="molecule type" value="Genomic_DNA"/>
</dbReference>
<dbReference type="HOGENOM" id="CLU_1325267_0_0_9"/>
<dbReference type="KEGG" id="pbj:VN24_24845"/>
<reference evidence="2 3" key="1">
    <citation type="journal article" date="2015" name="J. Biotechnol.">
        <title>Complete genome sequence of Paenibacillus beijingensis 7188(T) (=DSM 24997(T)), a novel rhizobacterium from jujube garden soil.</title>
        <authorList>
            <person name="Kwak Y."/>
            <person name="Shin J.H."/>
        </authorList>
    </citation>
    <scope>NUCLEOTIDE SEQUENCE [LARGE SCALE GENOMIC DNA]</scope>
    <source>
        <strain evidence="2 3">DSM 24997</strain>
    </source>
</reference>
<sequence length="207" mass="22774">MNGIHDGYITFFLLLLSFILLTTGWNRELAEELTWKQAAFFAAGWFVTQPAVSVLAGGAFILRGSVLWTLGASVFVCMRGVRGRHPGYIFFCSVLLGMFWVWVEALYNSDPLLEIFDSRLDVPLLCGSLATLLVQQAGQQFVVITLASAVKSILSASILTGAVVEAGSWNWWDGYFLALASARLTSIVFRYFAALAALLFNNREGDV</sequence>
<dbReference type="Pfam" id="PF24124">
    <property type="entry name" value="YphA"/>
    <property type="match status" value="1"/>
</dbReference>
<evidence type="ECO:0000313" key="3">
    <source>
        <dbReference type="Proteomes" id="UP000032633"/>
    </source>
</evidence>
<feature type="transmembrane region" description="Helical" evidence="1">
    <location>
        <begin position="175"/>
        <end position="200"/>
    </location>
</feature>
<protein>
    <submittedName>
        <fullName evidence="2">Uncharacterized protein</fullName>
    </submittedName>
</protein>
<feature type="transmembrane region" description="Helical" evidence="1">
    <location>
        <begin position="54"/>
        <end position="78"/>
    </location>
</feature>
<evidence type="ECO:0000313" key="2">
    <source>
        <dbReference type="EMBL" id="AJY77190.1"/>
    </source>
</evidence>
<evidence type="ECO:0000256" key="1">
    <source>
        <dbReference type="SAM" id="Phobius"/>
    </source>
</evidence>
<dbReference type="InterPro" id="IPR014617">
    <property type="entry name" value="YphA_Bacsu"/>
</dbReference>
<keyword evidence="1" id="KW-0812">Transmembrane</keyword>
<accession>A0A0D5NPW0</accession>
<dbReference type="STRING" id="1126833.VN24_24845"/>
<keyword evidence="3" id="KW-1185">Reference proteome</keyword>
<proteinExistence type="predicted"/>
<keyword evidence="1" id="KW-1133">Transmembrane helix</keyword>
<dbReference type="OrthoDB" id="2660843at2"/>
<dbReference type="AlphaFoldDB" id="A0A0D5NPW0"/>
<dbReference type="PATRIC" id="fig|1126833.4.peg.5462"/>
<dbReference type="Proteomes" id="UP000032633">
    <property type="component" value="Chromosome"/>
</dbReference>
<keyword evidence="1" id="KW-0472">Membrane</keyword>
<reference evidence="3" key="2">
    <citation type="submission" date="2015-03" db="EMBL/GenBank/DDBJ databases">
        <title>Genome sequence of Paenibacillus beijingensis strain DSM 24997T.</title>
        <authorList>
            <person name="Kwak Y."/>
            <person name="Shin J.-H."/>
        </authorList>
    </citation>
    <scope>NUCLEOTIDE SEQUENCE [LARGE SCALE GENOMIC DNA]</scope>
    <source>
        <strain evidence="3">DSM 24997</strain>
    </source>
</reference>
<organism evidence="2 3">
    <name type="scientific">Paenibacillus beijingensis</name>
    <dbReference type="NCBI Taxonomy" id="1126833"/>
    <lineage>
        <taxon>Bacteria</taxon>
        <taxon>Bacillati</taxon>
        <taxon>Bacillota</taxon>
        <taxon>Bacilli</taxon>
        <taxon>Bacillales</taxon>
        <taxon>Paenibacillaceae</taxon>
        <taxon>Paenibacillus</taxon>
    </lineage>
</organism>
<feature type="transmembrane region" description="Helical" evidence="1">
    <location>
        <begin position="85"/>
        <end position="103"/>
    </location>
</feature>
<gene>
    <name evidence="2" type="ORF">VN24_24845</name>
</gene>